<sequence length="179" mass="20394">MRRTCHCQIICNECNRVSLPLHLFNPTILNAILLQNYPIVQPVVEYEAPLDVDELVDRVESPISSLQNTRNRSRKPFTIICLTDGNLEPKIPRRVKKLEKGLVKTTFLDPSDGNVVSEVLKQFKFLAERQWRFFECINTSDLRVVGKPPSVLSKAELTKIGGSRKKLYIGTIDGPIFFP</sequence>
<evidence type="ECO:0000313" key="1">
    <source>
        <dbReference type="EMBL" id="GBB94247.1"/>
    </source>
</evidence>
<dbReference type="EMBL" id="BEXD01001469">
    <property type="protein sequence ID" value="GBB94247.1"/>
    <property type="molecule type" value="Genomic_DNA"/>
</dbReference>
<dbReference type="Proteomes" id="UP000247702">
    <property type="component" value="Unassembled WGS sequence"/>
</dbReference>
<accession>A0A2Z6QVD2</accession>
<name>A0A2Z6QVD2_9GLOM</name>
<reference evidence="1 2" key="1">
    <citation type="submission" date="2017-11" db="EMBL/GenBank/DDBJ databases">
        <title>The genome of Rhizophagus clarus HR1 reveals common genetic basis of auxotrophy among arbuscular mycorrhizal fungi.</title>
        <authorList>
            <person name="Kobayashi Y."/>
        </authorList>
    </citation>
    <scope>NUCLEOTIDE SEQUENCE [LARGE SCALE GENOMIC DNA]</scope>
    <source>
        <strain evidence="1 2">HR1</strain>
    </source>
</reference>
<protein>
    <submittedName>
        <fullName evidence="1">Uncharacterized protein</fullName>
    </submittedName>
</protein>
<comment type="caution">
    <text evidence="1">The sequence shown here is derived from an EMBL/GenBank/DDBJ whole genome shotgun (WGS) entry which is preliminary data.</text>
</comment>
<gene>
    <name evidence="1" type="ORF">RclHR1_02320002</name>
</gene>
<keyword evidence="2" id="KW-1185">Reference proteome</keyword>
<organism evidence="1 2">
    <name type="scientific">Rhizophagus clarus</name>
    <dbReference type="NCBI Taxonomy" id="94130"/>
    <lineage>
        <taxon>Eukaryota</taxon>
        <taxon>Fungi</taxon>
        <taxon>Fungi incertae sedis</taxon>
        <taxon>Mucoromycota</taxon>
        <taxon>Glomeromycotina</taxon>
        <taxon>Glomeromycetes</taxon>
        <taxon>Glomerales</taxon>
        <taxon>Glomeraceae</taxon>
        <taxon>Rhizophagus</taxon>
    </lineage>
</organism>
<dbReference type="AlphaFoldDB" id="A0A2Z6QVD2"/>
<proteinExistence type="predicted"/>
<evidence type="ECO:0000313" key="2">
    <source>
        <dbReference type="Proteomes" id="UP000247702"/>
    </source>
</evidence>